<name>A0A9J6DXU7_RHIMP</name>
<keyword evidence="5" id="KW-0862">Zinc</keyword>
<comment type="caution">
    <text evidence="11">The sequence shown here is derived from an EMBL/GenBank/DDBJ whole genome shotgun (WGS) entry which is preliminary data.</text>
</comment>
<evidence type="ECO:0000256" key="2">
    <source>
        <dbReference type="ARBA" id="ARBA00022723"/>
    </source>
</evidence>
<dbReference type="SMART" id="SM00355">
    <property type="entry name" value="ZnF_C2H2"/>
    <property type="match status" value="3"/>
</dbReference>
<protein>
    <recommendedName>
        <fullName evidence="10">C2H2-type domain-containing protein</fullName>
    </recommendedName>
</protein>
<dbReference type="GO" id="GO:0000978">
    <property type="term" value="F:RNA polymerase II cis-regulatory region sequence-specific DNA binding"/>
    <property type="evidence" value="ECO:0007669"/>
    <property type="project" value="TreeGrafter"/>
</dbReference>
<evidence type="ECO:0000259" key="10">
    <source>
        <dbReference type="PROSITE" id="PS50157"/>
    </source>
</evidence>
<feature type="compositionally biased region" description="Low complexity" evidence="9">
    <location>
        <begin position="139"/>
        <end position="148"/>
    </location>
</feature>
<keyword evidence="4 8" id="KW-0863">Zinc-finger</keyword>
<dbReference type="GO" id="GO:0008270">
    <property type="term" value="F:zinc ion binding"/>
    <property type="evidence" value="ECO:0007669"/>
    <property type="project" value="UniProtKB-KW"/>
</dbReference>
<evidence type="ECO:0000256" key="1">
    <source>
        <dbReference type="ARBA" id="ARBA00004123"/>
    </source>
</evidence>
<dbReference type="FunFam" id="3.30.160.60:FF:000018">
    <property type="entry name" value="Krueppel-like factor 15"/>
    <property type="match status" value="1"/>
</dbReference>
<keyword evidence="2" id="KW-0479">Metal-binding</keyword>
<dbReference type="InterPro" id="IPR013087">
    <property type="entry name" value="Znf_C2H2_type"/>
</dbReference>
<feature type="region of interest" description="Disordered" evidence="9">
    <location>
        <begin position="123"/>
        <end position="155"/>
    </location>
</feature>
<proteinExistence type="predicted"/>
<dbReference type="Pfam" id="PF00096">
    <property type="entry name" value="zf-C2H2"/>
    <property type="match status" value="3"/>
</dbReference>
<dbReference type="SUPFAM" id="SSF57667">
    <property type="entry name" value="beta-beta-alpha zinc fingers"/>
    <property type="match status" value="2"/>
</dbReference>
<feature type="region of interest" description="Disordered" evidence="9">
    <location>
        <begin position="244"/>
        <end position="310"/>
    </location>
</feature>
<comment type="subcellular location">
    <subcellularLocation>
        <location evidence="1">Nucleus</location>
    </subcellularLocation>
</comment>
<dbReference type="GO" id="GO:0005634">
    <property type="term" value="C:nucleus"/>
    <property type="evidence" value="ECO:0007669"/>
    <property type="project" value="UniProtKB-SubCell"/>
</dbReference>
<dbReference type="PROSITE" id="PS50157">
    <property type="entry name" value="ZINC_FINGER_C2H2_2"/>
    <property type="match status" value="3"/>
</dbReference>
<dbReference type="Gene3D" id="3.30.160.60">
    <property type="entry name" value="Classic Zinc Finger"/>
    <property type="match status" value="3"/>
</dbReference>
<sequence length="403" mass="44391">MCRLLDQHFQRTVAGDALLRVERPRLRQAGPGHLRGAERRLGATAAIRGERPAKGSPRERLSSRRVLRGSPSRALGGRWHQRVVVRPLRLIPVPGGLPEPPPWVPRACDGAHADRLPALPIGRPKSEDMFAKPNPPQPHLQQHLHQQPSAPPAGSMSVWQELSACINPRDTDISATPSHSIDILPVVKTEGSVLAPCQYGAVGRQGLEASCYPGGGYSPQGAAAAPHTNFKLMVGGPHFSMARVSCMPPTPPNSEPGSPSTDGVPLGGASSTRRTPPPPYPAECPPSTSSGATVSEPPRPKYNKRNNPELEKRRIHHCDFEGCRKVYTKSSHLKAHQRIHTGEKPYLCQWEGCNWRFARSDELTRHYRKHTGQKPFKCLICERSFARSDHLALHMKRHQPKNK</sequence>
<evidence type="ECO:0000256" key="5">
    <source>
        <dbReference type="ARBA" id="ARBA00022833"/>
    </source>
</evidence>
<evidence type="ECO:0000256" key="7">
    <source>
        <dbReference type="ARBA" id="ARBA00023242"/>
    </source>
</evidence>
<keyword evidence="3" id="KW-0677">Repeat</keyword>
<evidence type="ECO:0000256" key="9">
    <source>
        <dbReference type="SAM" id="MobiDB-lite"/>
    </source>
</evidence>
<feature type="compositionally biased region" description="Pro residues" evidence="9">
    <location>
        <begin position="275"/>
        <end position="284"/>
    </location>
</feature>
<reference evidence="11" key="1">
    <citation type="journal article" date="2020" name="Cell">
        <title>Large-Scale Comparative Analyses of Tick Genomes Elucidate Their Genetic Diversity and Vector Capacities.</title>
        <authorList>
            <consortium name="Tick Genome and Microbiome Consortium (TIGMIC)"/>
            <person name="Jia N."/>
            <person name="Wang J."/>
            <person name="Shi W."/>
            <person name="Du L."/>
            <person name="Sun Y."/>
            <person name="Zhan W."/>
            <person name="Jiang J.F."/>
            <person name="Wang Q."/>
            <person name="Zhang B."/>
            <person name="Ji P."/>
            <person name="Bell-Sakyi L."/>
            <person name="Cui X.M."/>
            <person name="Yuan T.T."/>
            <person name="Jiang B.G."/>
            <person name="Yang W.F."/>
            <person name="Lam T.T."/>
            <person name="Chang Q.C."/>
            <person name="Ding S.J."/>
            <person name="Wang X.J."/>
            <person name="Zhu J.G."/>
            <person name="Ruan X.D."/>
            <person name="Zhao L."/>
            <person name="Wei J.T."/>
            <person name="Ye R.Z."/>
            <person name="Que T.C."/>
            <person name="Du C.H."/>
            <person name="Zhou Y.H."/>
            <person name="Cheng J.X."/>
            <person name="Dai P.F."/>
            <person name="Guo W.B."/>
            <person name="Han X.H."/>
            <person name="Huang E.J."/>
            <person name="Li L.F."/>
            <person name="Wei W."/>
            <person name="Gao Y.C."/>
            <person name="Liu J.Z."/>
            <person name="Shao H.Z."/>
            <person name="Wang X."/>
            <person name="Wang C.C."/>
            <person name="Yang T.C."/>
            <person name="Huo Q.B."/>
            <person name="Li W."/>
            <person name="Chen H.Y."/>
            <person name="Chen S.E."/>
            <person name="Zhou L.G."/>
            <person name="Ni X.B."/>
            <person name="Tian J.H."/>
            <person name="Sheng Y."/>
            <person name="Liu T."/>
            <person name="Pan Y.S."/>
            <person name="Xia L.Y."/>
            <person name="Li J."/>
            <person name="Zhao F."/>
            <person name="Cao W.C."/>
        </authorList>
    </citation>
    <scope>NUCLEOTIDE SEQUENCE</scope>
    <source>
        <strain evidence="11">Rmic-2018</strain>
    </source>
</reference>
<feature type="domain" description="C2H2-type" evidence="10">
    <location>
        <begin position="376"/>
        <end position="403"/>
    </location>
</feature>
<gene>
    <name evidence="11" type="ORF">HPB51_026221</name>
</gene>
<dbReference type="PANTHER" id="PTHR23235:SF166">
    <property type="entry name" value="DENDRITIC ARBOR REDUCTION PROTEIN 1"/>
    <property type="match status" value="1"/>
</dbReference>
<accession>A0A9J6DXU7</accession>
<dbReference type="InterPro" id="IPR036236">
    <property type="entry name" value="Znf_C2H2_sf"/>
</dbReference>
<keyword evidence="12" id="KW-1185">Reference proteome</keyword>
<evidence type="ECO:0000256" key="3">
    <source>
        <dbReference type="ARBA" id="ARBA00022737"/>
    </source>
</evidence>
<dbReference type="Proteomes" id="UP000821866">
    <property type="component" value="Unassembled WGS sequence"/>
</dbReference>
<feature type="domain" description="C2H2-type" evidence="10">
    <location>
        <begin position="316"/>
        <end position="345"/>
    </location>
</feature>
<dbReference type="FunFam" id="3.30.160.60:FF:000021">
    <property type="entry name" value="Basic krueppel-like factor 3"/>
    <property type="match status" value="1"/>
</dbReference>
<dbReference type="PANTHER" id="PTHR23235">
    <property type="entry name" value="KRUEPPEL-LIKE TRANSCRIPTION FACTOR"/>
    <property type="match status" value="1"/>
</dbReference>
<dbReference type="EMBL" id="JABSTU010000007">
    <property type="protein sequence ID" value="KAH8026886.1"/>
    <property type="molecule type" value="Genomic_DNA"/>
</dbReference>
<keyword evidence="7" id="KW-0539">Nucleus</keyword>
<evidence type="ECO:0000313" key="11">
    <source>
        <dbReference type="EMBL" id="KAH8026886.1"/>
    </source>
</evidence>
<feature type="domain" description="C2H2-type" evidence="10">
    <location>
        <begin position="346"/>
        <end position="375"/>
    </location>
</feature>
<reference evidence="11" key="2">
    <citation type="submission" date="2021-09" db="EMBL/GenBank/DDBJ databases">
        <authorList>
            <person name="Jia N."/>
            <person name="Wang J."/>
            <person name="Shi W."/>
            <person name="Du L."/>
            <person name="Sun Y."/>
            <person name="Zhan W."/>
            <person name="Jiang J."/>
            <person name="Wang Q."/>
            <person name="Zhang B."/>
            <person name="Ji P."/>
            <person name="Sakyi L.B."/>
            <person name="Cui X."/>
            <person name="Yuan T."/>
            <person name="Jiang B."/>
            <person name="Yang W."/>
            <person name="Lam T.T.-Y."/>
            <person name="Chang Q."/>
            <person name="Ding S."/>
            <person name="Wang X."/>
            <person name="Zhu J."/>
            <person name="Ruan X."/>
            <person name="Zhao L."/>
            <person name="Wei J."/>
            <person name="Que T."/>
            <person name="Du C."/>
            <person name="Cheng J."/>
            <person name="Dai P."/>
            <person name="Han X."/>
            <person name="Huang E."/>
            <person name="Gao Y."/>
            <person name="Liu J."/>
            <person name="Shao H."/>
            <person name="Ye R."/>
            <person name="Li L."/>
            <person name="Wei W."/>
            <person name="Wang X."/>
            <person name="Wang C."/>
            <person name="Huo Q."/>
            <person name="Li W."/>
            <person name="Guo W."/>
            <person name="Chen H."/>
            <person name="Chen S."/>
            <person name="Zhou L."/>
            <person name="Zhou L."/>
            <person name="Ni X."/>
            <person name="Tian J."/>
            <person name="Zhou Y."/>
            <person name="Sheng Y."/>
            <person name="Liu T."/>
            <person name="Pan Y."/>
            <person name="Xia L."/>
            <person name="Li J."/>
            <person name="Zhao F."/>
            <person name="Cao W."/>
        </authorList>
    </citation>
    <scope>NUCLEOTIDE SEQUENCE</scope>
    <source>
        <strain evidence="11">Rmic-2018</strain>
        <tissue evidence="11">Larvae</tissue>
    </source>
</reference>
<organism evidence="11 12">
    <name type="scientific">Rhipicephalus microplus</name>
    <name type="common">Cattle tick</name>
    <name type="synonym">Boophilus microplus</name>
    <dbReference type="NCBI Taxonomy" id="6941"/>
    <lineage>
        <taxon>Eukaryota</taxon>
        <taxon>Metazoa</taxon>
        <taxon>Ecdysozoa</taxon>
        <taxon>Arthropoda</taxon>
        <taxon>Chelicerata</taxon>
        <taxon>Arachnida</taxon>
        <taxon>Acari</taxon>
        <taxon>Parasitiformes</taxon>
        <taxon>Ixodida</taxon>
        <taxon>Ixodoidea</taxon>
        <taxon>Ixodidae</taxon>
        <taxon>Rhipicephalinae</taxon>
        <taxon>Rhipicephalus</taxon>
        <taxon>Boophilus</taxon>
    </lineage>
</organism>
<dbReference type="AlphaFoldDB" id="A0A9J6DXU7"/>
<evidence type="ECO:0000256" key="6">
    <source>
        <dbReference type="ARBA" id="ARBA00023125"/>
    </source>
</evidence>
<dbReference type="PROSITE" id="PS00028">
    <property type="entry name" value="ZINC_FINGER_C2H2_1"/>
    <property type="match status" value="3"/>
</dbReference>
<dbReference type="GO" id="GO:0000981">
    <property type="term" value="F:DNA-binding transcription factor activity, RNA polymerase II-specific"/>
    <property type="evidence" value="ECO:0007669"/>
    <property type="project" value="TreeGrafter"/>
</dbReference>
<dbReference type="FunFam" id="3.30.160.60:FF:000875">
    <property type="entry name" value="zinc finger protein 236 isoform X7"/>
    <property type="match status" value="1"/>
</dbReference>
<dbReference type="VEuPathDB" id="VectorBase:LOC119170173"/>
<evidence type="ECO:0000256" key="4">
    <source>
        <dbReference type="ARBA" id="ARBA00022771"/>
    </source>
</evidence>
<evidence type="ECO:0000313" key="12">
    <source>
        <dbReference type="Proteomes" id="UP000821866"/>
    </source>
</evidence>
<keyword evidence="6" id="KW-0238">DNA-binding</keyword>
<evidence type="ECO:0000256" key="8">
    <source>
        <dbReference type="PROSITE-ProRule" id="PRU00042"/>
    </source>
</evidence>